<keyword evidence="2 9" id="KW-0540">Nuclease</keyword>
<dbReference type="RefSeq" id="WP_208465269.1">
    <property type="nucleotide sequence ID" value="NZ_JAGFNS010000001.1"/>
</dbReference>
<evidence type="ECO:0000256" key="2">
    <source>
        <dbReference type="ARBA" id="ARBA00022722"/>
    </source>
</evidence>
<dbReference type="InterPro" id="IPR001587">
    <property type="entry name" value="RNase_J_CS"/>
</dbReference>
<dbReference type="InterPro" id="IPR055132">
    <property type="entry name" value="RNase_J_b_CASP"/>
</dbReference>
<keyword evidence="12" id="KW-1185">Reference proteome</keyword>
<dbReference type="InterPro" id="IPR001279">
    <property type="entry name" value="Metallo-B-lactamas"/>
</dbReference>
<dbReference type="PROSITE" id="PS01292">
    <property type="entry name" value="UPF0036"/>
    <property type="match status" value="1"/>
</dbReference>
<keyword evidence="4 9" id="KW-0255">Endonuclease</keyword>
<keyword evidence="3" id="KW-0479">Metal-binding</keyword>
<dbReference type="CDD" id="cd07714">
    <property type="entry name" value="RNaseJ_MBL-fold"/>
    <property type="match status" value="1"/>
</dbReference>
<dbReference type="InterPro" id="IPR041636">
    <property type="entry name" value="RNase_J_C"/>
</dbReference>
<dbReference type="Pfam" id="PF17770">
    <property type="entry name" value="RNase_J_C"/>
    <property type="match status" value="1"/>
</dbReference>
<comment type="subcellular location">
    <subcellularLocation>
        <location evidence="9">Cytoplasm</location>
    </subcellularLocation>
</comment>
<dbReference type="NCBIfam" id="TIGR00649">
    <property type="entry name" value="MG423"/>
    <property type="match status" value="1"/>
</dbReference>
<evidence type="ECO:0000256" key="3">
    <source>
        <dbReference type="ARBA" id="ARBA00022723"/>
    </source>
</evidence>
<evidence type="ECO:0000256" key="5">
    <source>
        <dbReference type="ARBA" id="ARBA00022801"/>
    </source>
</evidence>
<dbReference type="Pfam" id="PF07521">
    <property type="entry name" value="RMMBL"/>
    <property type="match status" value="1"/>
</dbReference>
<keyword evidence="8 9" id="KW-0694">RNA-binding</keyword>
<dbReference type="EMBL" id="JAGFNS010000001">
    <property type="protein sequence ID" value="MBO3736139.1"/>
    <property type="molecule type" value="Genomic_DNA"/>
</dbReference>
<name>A0ABS3UBI8_9ACTN</name>
<accession>A0ABS3UBI8</accession>
<dbReference type="InterPro" id="IPR011108">
    <property type="entry name" value="RMMBL"/>
</dbReference>
<sequence length="562" mass="60583">MTNAHVELGPPPPLPEGALRVIPLGGLGAIGRNMTVFEFDGKILVVDCGVLFPDVEQPGVDLILPDFAPILDRLDDIQAIVLTHGHEDHIGAVPYLLAHKPDIPLVGSEFTLALVEAKLAERRLDPYTLTVREGQRERLGPFECEFFAVNHSIPDALAVAVRTPAGLVLHTGDFKMDQVPLDGRITDLAGFARLGAEGVDLLLSDSTNAEVPGFVTPERDIGPVLSSIFGKARGRIIVASFASHVHRVQQVMDAAWEYDRKVALIGRSMVRNMGIARDLGLLRIPDGLLVGLDEATHLPPDEIVFMSTGSQGEPMSALGRMSTGDHRHITIASGDTVVLASSLVPGNETSVYRVINQLSRAGATVIHKETAKVHVSGHAPAGELRYLLNVTRPSNLMPVHGEWRHLRAHAQLGIETGVAPDRVVLCEDGDVVDLVEGHARVVGRVRSRYVYVDGLAVGDVSESLLTERRILGDGGFIAATVVIDSVTGKVVGEPVISAKGFSEDPEAFNPVVPLLTAALHRSAEDGITDTHQLQQVVRRTVGRWVNDAYRRRPMIVPTVVEV</sequence>
<dbReference type="InterPro" id="IPR030854">
    <property type="entry name" value="RNase_J_bac"/>
</dbReference>
<proteinExistence type="inferred from homology"/>
<organism evidence="11 12">
    <name type="scientific">Actinoplanes flavus</name>
    <dbReference type="NCBI Taxonomy" id="2820290"/>
    <lineage>
        <taxon>Bacteria</taxon>
        <taxon>Bacillati</taxon>
        <taxon>Actinomycetota</taxon>
        <taxon>Actinomycetes</taxon>
        <taxon>Micromonosporales</taxon>
        <taxon>Micromonosporaceae</taxon>
        <taxon>Actinoplanes</taxon>
    </lineage>
</organism>
<evidence type="ECO:0000256" key="8">
    <source>
        <dbReference type="ARBA" id="ARBA00022884"/>
    </source>
</evidence>
<dbReference type="PANTHER" id="PTHR43694">
    <property type="entry name" value="RIBONUCLEASE J"/>
    <property type="match status" value="1"/>
</dbReference>
<evidence type="ECO:0000313" key="12">
    <source>
        <dbReference type="Proteomes" id="UP000679690"/>
    </source>
</evidence>
<comment type="similarity">
    <text evidence="9">Belongs to the metallo-beta-lactamase superfamily. RNA-metabolizing metallo-beta-lactamase-like family. Bacterial RNase J subfamily.</text>
</comment>
<dbReference type="PANTHER" id="PTHR43694:SF1">
    <property type="entry name" value="RIBONUCLEASE J"/>
    <property type="match status" value="1"/>
</dbReference>
<dbReference type="Gene3D" id="3.40.50.10710">
    <property type="entry name" value="Metallo-hydrolase/oxidoreductase"/>
    <property type="match status" value="1"/>
</dbReference>
<keyword evidence="1 9" id="KW-0963">Cytoplasm</keyword>
<comment type="subunit">
    <text evidence="9">Homodimer, may be a subunit of the RNA degradosome.</text>
</comment>
<dbReference type="InterPro" id="IPR004613">
    <property type="entry name" value="RNase_J"/>
</dbReference>
<dbReference type="Gene3D" id="3.10.20.580">
    <property type="match status" value="1"/>
</dbReference>
<feature type="domain" description="Metallo-beta-lactamase" evidence="10">
    <location>
        <begin position="31"/>
        <end position="225"/>
    </location>
</feature>
<dbReference type="InterPro" id="IPR036866">
    <property type="entry name" value="RibonucZ/Hydroxyglut_hydro"/>
</dbReference>
<feature type="binding site" evidence="9">
    <location>
        <begin position="374"/>
        <end position="378"/>
    </location>
    <ligand>
        <name>substrate</name>
    </ligand>
</feature>
<dbReference type="HAMAP" id="MF_01491">
    <property type="entry name" value="RNase_J_bact"/>
    <property type="match status" value="1"/>
</dbReference>
<evidence type="ECO:0000256" key="1">
    <source>
        <dbReference type="ARBA" id="ARBA00022490"/>
    </source>
</evidence>
<dbReference type="InterPro" id="IPR042173">
    <property type="entry name" value="RNase_J_2"/>
</dbReference>
<evidence type="ECO:0000256" key="4">
    <source>
        <dbReference type="ARBA" id="ARBA00022759"/>
    </source>
</evidence>
<protein>
    <recommendedName>
        <fullName evidence="9">Ribonuclease J</fullName>
        <shortName evidence="9">RNase J</shortName>
        <ecNumber evidence="9">3.1.-.-</ecNumber>
    </recommendedName>
</protein>
<dbReference type="Gene3D" id="3.60.15.10">
    <property type="entry name" value="Ribonuclease Z/Hydroxyacylglutathione hydrolase-like"/>
    <property type="match status" value="1"/>
</dbReference>
<dbReference type="SMART" id="SM00849">
    <property type="entry name" value="Lactamase_B"/>
    <property type="match status" value="1"/>
</dbReference>
<evidence type="ECO:0000313" key="11">
    <source>
        <dbReference type="EMBL" id="MBO3736139.1"/>
    </source>
</evidence>
<dbReference type="Pfam" id="PF22505">
    <property type="entry name" value="RNase_J_b_CASP"/>
    <property type="match status" value="1"/>
</dbReference>
<dbReference type="SUPFAM" id="SSF56281">
    <property type="entry name" value="Metallo-hydrolase/oxidoreductase"/>
    <property type="match status" value="1"/>
</dbReference>
<comment type="caution">
    <text evidence="11">The sequence shown here is derived from an EMBL/GenBank/DDBJ whole genome shotgun (WGS) entry which is preliminary data.</text>
</comment>
<dbReference type="Proteomes" id="UP000679690">
    <property type="component" value="Unassembled WGS sequence"/>
</dbReference>
<keyword evidence="9" id="KW-0698">rRNA processing</keyword>
<dbReference type="EC" id="3.1.-.-" evidence="9"/>
<dbReference type="PIRSF" id="PIRSF004803">
    <property type="entry name" value="RnjA"/>
    <property type="match status" value="1"/>
</dbReference>
<comment type="function">
    <text evidence="9">An RNase that has 5'-3' exonuclease and possibly endonuclease activity. Involved in maturation of rRNA and in some organisms also mRNA maturation and/or decay.</text>
</comment>
<keyword evidence="6" id="KW-0862">Zinc</keyword>
<evidence type="ECO:0000256" key="9">
    <source>
        <dbReference type="HAMAP-Rule" id="MF_01491"/>
    </source>
</evidence>
<dbReference type="Pfam" id="PF12706">
    <property type="entry name" value="Lactamase_B_2"/>
    <property type="match status" value="1"/>
</dbReference>
<evidence type="ECO:0000256" key="7">
    <source>
        <dbReference type="ARBA" id="ARBA00022839"/>
    </source>
</evidence>
<keyword evidence="7 9" id="KW-0269">Exonuclease</keyword>
<evidence type="ECO:0000256" key="6">
    <source>
        <dbReference type="ARBA" id="ARBA00022833"/>
    </source>
</evidence>
<reference evidence="11 12" key="1">
    <citation type="submission" date="2021-03" db="EMBL/GenBank/DDBJ databases">
        <title>Actinoplanes flavus sp. nov., a novel actinomycete isolated from Coconut Palm rhizosphere soil.</title>
        <authorList>
            <person name="Luo X."/>
        </authorList>
    </citation>
    <scope>NUCLEOTIDE SEQUENCE [LARGE SCALE GENOMIC DNA]</scope>
    <source>
        <strain evidence="11 12">NEAU-H7</strain>
    </source>
</reference>
<keyword evidence="5 9" id="KW-0378">Hydrolase</keyword>
<evidence type="ECO:0000259" key="10">
    <source>
        <dbReference type="SMART" id="SM00849"/>
    </source>
</evidence>
<gene>
    <name evidence="9" type="primary">rnj</name>
    <name evidence="11" type="ORF">J5X75_01220</name>
</gene>